<dbReference type="Proteomes" id="UP001501444">
    <property type="component" value="Unassembled WGS sequence"/>
</dbReference>
<keyword evidence="3" id="KW-1185">Reference proteome</keyword>
<sequence length="263" mass="27426">MSRSDLVVRNYYTGELLHFRHQGALDGPKTYAEALLISDRFGPRSVEWLGIGDFTGGGGTDLVAVTPAGRCVLYPGTPGPGGGLVLDGPLDLGCDLSRGAYHSLAVADVDGDGRVGIVARRAGSPVVDVLRTEIVAGRPRLRAPEVLAEVARTDYLIGMADVTGDGRLDLVVSRANGQLAAFELGLAGDPPRWHPVIQVAAGHRIVAIADVSGDGRPDMLAVRADGTLVAYPHAGGFRPGHPLATFLSPVPLGAGWGEFDIIN</sequence>
<keyword evidence="1" id="KW-0732">Signal</keyword>
<dbReference type="SUPFAM" id="SSF69318">
    <property type="entry name" value="Integrin alpha N-terminal domain"/>
    <property type="match status" value="1"/>
</dbReference>
<organism evidence="2 3">
    <name type="scientific">Dactylosporangium salmoneum</name>
    <dbReference type="NCBI Taxonomy" id="53361"/>
    <lineage>
        <taxon>Bacteria</taxon>
        <taxon>Bacillati</taxon>
        <taxon>Actinomycetota</taxon>
        <taxon>Actinomycetes</taxon>
        <taxon>Micromonosporales</taxon>
        <taxon>Micromonosporaceae</taxon>
        <taxon>Dactylosporangium</taxon>
    </lineage>
</organism>
<comment type="caution">
    <text evidence="2">The sequence shown here is derived from an EMBL/GenBank/DDBJ whole genome shotgun (WGS) entry which is preliminary data.</text>
</comment>
<dbReference type="RefSeq" id="WP_344613125.1">
    <property type="nucleotide sequence ID" value="NZ_BAAARV010000025.1"/>
</dbReference>
<dbReference type="InterPro" id="IPR028994">
    <property type="entry name" value="Integrin_alpha_N"/>
</dbReference>
<dbReference type="Gene3D" id="2.130.10.130">
    <property type="entry name" value="Integrin alpha, N-terminal"/>
    <property type="match status" value="1"/>
</dbReference>
<evidence type="ECO:0000313" key="3">
    <source>
        <dbReference type="Proteomes" id="UP001501444"/>
    </source>
</evidence>
<evidence type="ECO:0000313" key="2">
    <source>
        <dbReference type="EMBL" id="GAA2345468.1"/>
    </source>
</evidence>
<dbReference type="PANTHER" id="PTHR46580:SF4">
    <property type="entry name" value="ATP_GTP-BINDING PROTEIN"/>
    <property type="match status" value="1"/>
</dbReference>
<dbReference type="EMBL" id="BAAARV010000025">
    <property type="protein sequence ID" value="GAA2345468.1"/>
    <property type="molecule type" value="Genomic_DNA"/>
</dbReference>
<gene>
    <name evidence="2" type="ORF">GCM10010170_031580</name>
</gene>
<name>A0ABN3G7Y0_9ACTN</name>
<dbReference type="InterPro" id="IPR013517">
    <property type="entry name" value="FG-GAP"/>
</dbReference>
<protein>
    <recommendedName>
        <fullName evidence="4">VCBS repeat-containing protein</fullName>
    </recommendedName>
</protein>
<dbReference type="PANTHER" id="PTHR46580">
    <property type="entry name" value="SENSOR KINASE-RELATED"/>
    <property type="match status" value="1"/>
</dbReference>
<proteinExistence type="predicted"/>
<accession>A0ABN3G7Y0</accession>
<evidence type="ECO:0008006" key="4">
    <source>
        <dbReference type="Google" id="ProtNLM"/>
    </source>
</evidence>
<dbReference type="Pfam" id="PF13517">
    <property type="entry name" value="FG-GAP_3"/>
    <property type="match status" value="1"/>
</dbReference>
<evidence type="ECO:0000256" key="1">
    <source>
        <dbReference type="ARBA" id="ARBA00022729"/>
    </source>
</evidence>
<reference evidence="2 3" key="1">
    <citation type="journal article" date="2019" name="Int. J. Syst. Evol. Microbiol.">
        <title>The Global Catalogue of Microorganisms (GCM) 10K type strain sequencing project: providing services to taxonomists for standard genome sequencing and annotation.</title>
        <authorList>
            <consortium name="The Broad Institute Genomics Platform"/>
            <consortium name="The Broad Institute Genome Sequencing Center for Infectious Disease"/>
            <person name="Wu L."/>
            <person name="Ma J."/>
        </authorList>
    </citation>
    <scope>NUCLEOTIDE SEQUENCE [LARGE SCALE GENOMIC DNA]</scope>
    <source>
        <strain evidence="2 3">JCM 3272</strain>
    </source>
</reference>